<dbReference type="PANTHER" id="PTHR13691:SF5">
    <property type="entry name" value="LARGE RIBOSOMAL SUBUNIT PROTEIN UL2M"/>
    <property type="match status" value="1"/>
</dbReference>
<evidence type="ECO:0000313" key="11">
    <source>
        <dbReference type="Proteomes" id="UP000503178"/>
    </source>
</evidence>
<evidence type="ECO:0000256" key="3">
    <source>
        <dbReference type="ARBA" id="ARBA00023274"/>
    </source>
</evidence>
<gene>
    <name evidence="8" type="primary">rpl2</name>
    <name evidence="10" type="synonym">MYN1_Chr_521</name>
    <name evidence="8" type="ORF">PCKR_581</name>
    <name evidence="9" type="ORF">PFK_581</name>
    <name evidence="10" type="ORF">PMYN1_Chma531</name>
</gene>
<dbReference type="SMART" id="SM01382">
    <property type="entry name" value="Ribosomal_L2_C"/>
    <property type="match status" value="1"/>
</dbReference>
<dbReference type="InterPro" id="IPR008991">
    <property type="entry name" value="Translation_prot_SH3-like_sf"/>
</dbReference>
<organism evidence="8">
    <name type="scientific">Paulinella micropora</name>
    <dbReference type="NCBI Taxonomy" id="1928728"/>
    <lineage>
        <taxon>Eukaryota</taxon>
        <taxon>Sar</taxon>
        <taxon>Rhizaria</taxon>
        <taxon>Cercozoa</taxon>
        <taxon>Imbricatea</taxon>
        <taxon>Silicofilosea</taxon>
        <taxon>Euglyphida</taxon>
        <taxon>Paulinellidae</taxon>
        <taxon>Paulinella</taxon>
    </lineage>
</organism>
<evidence type="ECO:0000256" key="5">
    <source>
        <dbReference type="SAM" id="MobiDB-lite"/>
    </source>
</evidence>
<feature type="region of interest" description="Disordered" evidence="5">
    <location>
        <begin position="222"/>
        <end position="287"/>
    </location>
</feature>
<dbReference type="Pfam" id="PF03947">
    <property type="entry name" value="Ribosomal_L2_C"/>
    <property type="match status" value="1"/>
</dbReference>
<dbReference type="InterPro" id="IPR002171">
    <property type="entry name" value="Ribosomal_uL2"/>
</dbReference>
<dbReference type="AlphaFoldDB" id="A0A1L5YCC9"/>
<geneLocation type="plastid" evidence="8"/>
<dbReference type="InterPro" id="IPR005880">
    <property type="entry name" value="Ribosomal_uL2_bac/org-type"/>
</dbReference>
<sequence>MAIRKSHPYTPGTRTLVTTDFSEITASRPERTLTVSKHQNKGRNNRGVVTCRHRGGGHKRLYRLIDFHRNKHDIEGRVAAIHYDPYRNARIALLFYSDGEKRYILAPMGVKVGQTIISGPESPIENGNALPLSAIPLGSSVHNIELYSGRGGQMVRTAGASAQVVAKEGDYVALKLPSTEVRLVRRECYATLGEVGNSEVRNISLGKAGRRRWLGRRPEVRGSVMNPCDHPHGGGEGRAPIGKAGPVTPWGKPALGLKTRKSNKTSNQFVLRKRRRTSKRSRGGRDS</sequence>
<proteinExistence type="inferred from homology"/>
<evidence type="ECO:0000256" key="2">
    <source>
        <dbReference type="ARBA" id="ARBA00022980"/>
    </source>
</evidence>
<keyword evidence="11" id="KW-1185">Reference proteome</keyword>
<evidence type="ECO:0000256" key="4">
    <source>
        <dbReference type="ARBA" id="ARBA00069872"/>
    </source>
</evidence>
<dbReference type="SMART" id="SM01383">
    <property type="entry name" value="Ribosomal_L2"/>
    <property type="match status" value="1"/>
</dbReference>
<accession>A0A1L5YCC9</accession>
<dbReference type="InterPro" id="IPR022671">
    <property type="entry name" value="Ribosomal_uL2_CS"/>
</dbReference>
<dbReference type="InterPro" id="IPR022669">
    <property type="entry name" value="Ribosomal_uL2_C"/>
</dbReference>
<dbReference type="Gene3D" id="2.40.50.140">
    <property type="entry name" value="Nucleic acid-binding proteins"/>
    <property type="match status" value="1"/>
</dbReference>
<dbReference type="FunFam" id="2.40.50.140:FF:000003">
    <property type="entry name" value="50S ribosomal protein L2"/>
    <property type="match status" value="1"/>
</dbReference>
<dbReference type="EMBL" id="KY124271">
    <property type="protein sequence ID" value="AQX45126.1"/>
    <property type="molecule type" value="Genomic_DNA"/>
</dbReference>
<keyword evidence="3" id="KW-0687">Ribonucleoprotein</keyword>
<dbReference type="Gene3D" id="2.30.30.30">
    <property type="match status" value="1"/>
</dbReference>
<evidence type="ECO:0000313" key="9">
    <source>
        <dbReference type="EMBL" id="AQX45126.1"/>
    </source>
</evidence>
<dbReference type="Pfam" id="PF00181">
    <property type="entry name" value="Ribosomal_L2_N"/>
    <property type="match status" value="1"/>
</dbReference>
<reference evidence="10 11" key="2">
    <citation type="submission" date="2019-06" db="EMBL/GenBank/DDBJ databases">
        <title>A hidden player of endosymbiotic evolution: DNA virus triggered massive gene transfer.</title>
        <authorList>
            <person name="Matsuo M."/>
            <person name="Katahata A."/>
            <person name="Tachikawa M."/>
            <person name="Minakuchi Y."/>
            <person name="Noguchi H."/>
            <person name="Toyoda A."/>
            <person name="Fujiyama A."/>
            <person name="Suzuki Y."/>
            <person name="Satoh S."/>
            <person name="Nakayama T."/>
            <person name="Kamikawa R."/>
            <person name="Nomura M."/>
            <person name="Inagaki Y."/>
            <person name="Ishida K."/>
            <person name="Obokata J."/>
        </authorList>
    </citation>
    <scope>NUCLEOTIDE SEQUENCE [LARGE SCALE GENOMIC DNA]</scope>
    <source>
        <strain evidence="10 11">MYN1</strain>
    </source>
</reference>
<keyword evidence="8" id="KW-0934">Plastid</keyword>
<dbReference type="InterPro" id="IPR022666">
    <property type="entry name" value="Ribosomal_uL2_RNA-bd_dom"/>
</dbReference>
<dbReference type="GO" id="GO:0032543">
    <property type="term" value="P:mitochondrial translation"/>
    <property type="evidence" value="ECO:0007669"/>
    <property type="project" value="TreeGrafter"/>
</dbReference>
<dbReference type="Gene3D" id="4.10.950.10">
    <property type="entry name" value="Ribosomal protein L2, domain 3"/>
    <property type="match status" value="1"/>
</dbReference>
<dbReference type="InterPro" id="IPR012340">
    <property type="entry name" value="NA-bd_OB-fold"/>
</dbReference>
<dbReference type="EMBL" id="KX897545">
    <property type="protein sequence ID" value="APP88359.1"/>
    <property type="molecule type" value="Genomic_DNA"/>
</dbReference>
<dbReference type="GO" id="GO:0016740">
    <property type="term" value="F:transferase activity"/>
    <property type="evidence" value="ECO:0007669"/>
    <property type="project" value="InterPro"/>
</dbReference>
<dbReference type="NCBIfam" id="TIGR01171">
    <property type="entry name" value="rplB_bact"/>
    <property type="match status" value="1"/>
</dbReference>
<feature type="domain" description="Large ribosomal subunit protein uL2 C-terminal" evidence="6">
    <location>
        <begin position="124"/>
        <end position="253"/>
    </location>
</feature>
<dbReference type="FunFam" id="4.10.950.10:FF:000001">
    <property type="entry name" value="50S ribosomal protein L2"/>
    <property type="match status" value="1"/>
</dbReference>
<evidence type="ECO:0000259" key="7">
    <source>
        <dbReference type="SMART" id="SM01383"/>
    </source>
</evidence>
<dbReference type="HAMAP" id="MF_01320_B">
    <property type="entry name" value="Ribosomal_uL2_B"/>
    <property type="match status" value="1"/>
</dbReference>
<dbReference type="InterPro" id="IPR014726">
    <property type="entry name" value="Ribosomal_uL2_dom3"/>
</dbReference>
<reference evidence="8" key="1">
    <citation type="journal article" date="2017" name="Protist">
        <title>Diversity of the Photosynthetic Paulinella Species, with the Description of Paulinella micropora sp. nov. and the Chromatophore Genome Sequence for strain KR01.</title>
        <authorList>
            <person name="Lhee D."/>
            <person name="Yang E.C."/>
            <person name="Kim J.I."/>
            <person name="Nakayama T."/>
            <person name="Zuccarello G."/>
            <person name="Andersen R.A."/>
            <person name="Yoon H.S."/>
        </authorList>
    </citation>
    <scope>NUCLEOTIDE SEQUENCE</scope>
    <source>
        <strain evidence="9">FK01</strain>
        <strain evidence="8">KR01</strain>
    </source>
</reference>
<name>A0A1L5YCC9_9EUKA</name>
<feature type="compositionally biased region" description="Basic residues" evidence="5">
    <location>
        <begin position="271"/>
        <end position="287"/>
    </location>
</feature>
<evidence type="ECO:0000313" key="8">
    <source>
        <dbReference type="EMBL" id="APP88359.1"/>
    </source>
</evidence>
<dbReference type="GO" id="GO:0003735">
    <property type="term" value="F:structural constituent of ribosome"/>
    <property type="evidence" value="ECO:0007669"/>
    <property type="project" value="InterPro"/>
</dbReference>
<evidence type="ECO:0000313" key="10">
    <source>
        <dbReference type="EMBL" id="BBL86339.1"/>
    </source>
</evidence>
<evidence type="ECO:0000256" key="1">
    <source>
        <dbReference type="ARBA" id="ARBA00005636"/>
    </source>
</evidence>
<feature type="domain" description="Large ribosomal subunit protein uL2 RNA-binding" evidence="7">
    <location>
        <begin position="42"/>
        <end position="118"/>
    </location>
</feature>
<keyword evidence="2 8" id="KW-0689">Ribosomal protein</keyword>
<comment type="similarity">
    <text evidence="1">Belongs to the universal ribosomal protein uL2 family.</text>
</comment>
<dbReference type="PROSITE" id="PS00467">
    <property type="entry name" value="RIBOSOMAL_L2"/>
    <property type="match status" value="1"/>
</dbReference>
<dbReference type="SUPFAM" id="SSF50104">
    <property type="entry name" value="Translation proteins SH3-like domain"/>
    <property type="match status" value="1"/>
</dbReference>
<dbReference type="SUPFAM" id="SSF50249">
    <property type="entry name" value="Nucleic acid-binding proteins"/>
    <property type="match status" value="1"/>
</dbReference>
<evidence type="ECO:0000259" key="6">
    <source>
        <dbReference type="SMART" id="SM01382"/>
    </source>
</evidence>
<dbReference type="EMBL" id="LC490351">
    <property type="protein sequence ID" value="BBL86339.1"/>
    <property type="molecule type" value="Genomic_DNA"/>
</dbReference>
<dbReference type="Proteomes" id="UP000503178">
    <property type="component" value="Chromatophore Pltd"/>
</dbReference>
<dbReference type="InterPro" id="IPR014722">
    <property type="entry name" value="Rib_uL2_dom2"/>
</dbReference>
<dbReference type="PIRSF" id="PIRSF002158">
    <property type="entry name" value="Ribosomal_L2"/>
    <property type="match status" value="1"/>
</dbReference>
<dbReference type="PANTHER" id="PTHR13691">
    <property type="entry name" value="RIBOSOMAL PROTEIN L2"/>
    <property type="match status" value="1"/>
</dbReference>
<dbReference type="GO" id="GO:0003723">
    <property type="term" value="F:RNA binding"/>
    <property type="evidence" value="ECO:0007669"/>
    <property type="project" value="InterPro"/>
</dbReference>
<protein>
    <recommendedName>
        <fullName evidence="4">Large ribosomal subunit protein uL2m</fullName>
    </recommendedName>
</protein>
<dbReference type="FunFam" id="2.30.30.30:FF:000001">
    <property type="entry name" value="50S ribosomal protein L2"/>
    <property type="match status" value="1"/>
</dbReference>
<dbReference type="GO" id="GO:0005762">
    <property type="term" value="C:mitochondrial large ribosomal subunit"/>
    <property type="evidence" value="ECO:0007669"/>
    <property type="project" value="TreeGrafter"/>
</dbReference>